<sequence length="514" mass="57315">MKRPETDYSHNEMQHRGASDLLKILENLELTANNGNYDDNLITDVCDYLKSNGSCLDESPLKDQIDIYFNVLRNMSRDNRLDANSRARLLEVIELRAFNWVPPDEVTNFYQKTYCEIETNANILHHGNYNVHLDVTTSSSTSAFTTNSVLSVNSLAPTEVIKASGKFIKPAKVPGKNFVKDEFVIRNSDSGKERCQNLSFLTVNTGAKERLLQITGPNEESINRAKYLIEDTIKRNASPVPPENQQFHSLRNSNYSSSSLHGGLTPASSNSNLNRSASNVDNVFGAITAAASTLPFVQAIGVGSEVIIVSSSCGKLSEKAKCILEQHFNTSQSVLKRSVDLHENARNMGYEASESSDSEVFVACGKIPTNVLANRDTDARSPNGESLKQAFGYQLPRQTSFHSSQTSTSTTKMDDDCKISLQKSSSQGCFPPGRTSMRYLNADFDVDNEEMRSNQKCNLITYERDFLLECSKSEISNYPPAQFDFMLDKFPDIIRYSNAMKEYETITNRIESNG</sequence>
<accession>A0A443SUI4</accession>
<dbReference type="GO" id="GO:1901190">
    <property type="term" value="P:regulation of formation of translation initiation ternary complex"/>
    <property type="evidence" value="ECO:0007669"/>
    <property type="project" value="TreeGrafter"/>
</dbReference>
<reference evidence="1 2" key="1">
    <citation type="journal article" date="2018" name="Gigascience">
        <title>Genomes of trombidid mites reveal novel predicted allergens and laterally-transferred genes associated with secondary metabolism.</title>
        <authorList>
            <person name="Dong X."/>
            <person name="Chaisiri K."/>
            <person name="Xia D."/>
            <person name="Armstrong S.D."/>
            <person name="Fang Y."/>
            <person name="Donnelly M.J."/>
            <person name="Kadowaki T."/>
            <person name="McGarry J.W."/>
            <person name="Darby A.C."/>
            <person name="Makepeace B.L."/>
        </authorList>
    </citation>
    <scope>NUCLEOTIDE SEQUENCE [LARGE SCALE GENOMIC DNA]</scope>
    <source>
        <strain evidence="1">UoL-UT</strain>
    </source>
</reference>
<dbReference type="VEuPathDB" id="VectorBase:LDEU000862"/>
<name>A0A443SUI4_9ACAR</name>
<dbReference type="GO" id="GO:0034518">
    <property type="term" value="C:RNA cap binding complex"/>
    <property type="evidence" value="ECO:0007669"/>
    <property type="project" value="TreeGrafter"/>
</dbReference>
<protein>
    <recommendedName>
        <fullName evidence="3">K Homology domain-containing protein</fullName>
    </recommendedName>
</protein>
<evidence type="ECO:0000313" key="2">
    <source>
        <dbReference type="Proteomes" id="UP000288716"/>
    </source>
</evidence>
<dbReference type="PANTHER" id="PTHR20849:SF2">
    <property type="entry name" value="EUKARYOTIC TRANSLATION INITIATION FACTOR 4E-BINDING PROTEIN MEXTLI"/>
    <property type="match status" value="1"/>
</dbReference>
<evidence type="ECO:0000313" key="1">
    <source>
        <dbReference type="EMBL" id="RWS31178.1"/>
    </source>
</evidence>
<dbReference type="STRING" id="299467.A0A443SUI4"/>
<dbReference type="GO" id="GO:0008190">
    <property type="term" value="F:eukaryotic initiation factor 4E binding"/>
    <property type="evidence" value="ECO:0007669"/>
    <property type="project" value="InterPro"/>
</dbReference>
<dbReference type="AlphaFoldDB" id="A0A443SUI4"/>
<dbReference type="Proteomes" id="UP000288716">
    <property type="component" value="Unassembled WGS sequence"/>
</dbReference>
<proteinExistence type="predicted"/>
<dbReference type="Gene3D" id="1.25.40.180">
    <property type="match status" value="1"/>
</dbReference>
<evidence type="ECO:0008006" key="3">
    <source>
        <dbReference type="Google" id="ProtNLM"/>
    </source>
</evidence>
<dbReference type="GO" id="GO:0005737">
    <property type="term" value="C:cytoplasm"/>
    <property type="evidence" value="ECO:0007669"/>
    <property type="project" value="TreeGrafter"/>
</dbReference>
<dbReference type="PANTHER" id="PTHR20849">
    <property type="entry name" value="EUKARYOTIC TRANSLATION INITIATION FACTOR 4E-BINDING PROTEIN MEXTLI"/>
    <property type="match status" value="1"/>
</dbReference>
<dbReference type="GO" id="GO:0045727">
    <property type="term" value="P:positive regulation of translation"/>
    <property type="evidence" value="ECO:0007669"/>
    <property type="project" value="InterPro"/>
</dbReference>
<dbReference type="OrthoDB" id="6357832at2759"/>
<keyword evidence="2" id="KW-1185">Reference proteome</keyword>
<comment type="caution">
    <text evidence="1">The sequence shown here is derived from an EMBL/GenBank/DDBJ whole genome shotgun (WGS) entry which is preliminary data.</text>
</comment>
<dbReference type="InterPro" id="IPR040160">
    <property type="entry name" value="Mxt"/>
</dbReference>
<dbReference type="GO" id="GO:0003743">
    <property type="term" value="F:translation initiation factor activity"/>
    <property type="evidence" value="ECO:0007669"/>
    <property type="project" value="TreeGrafter"/>
</dbReference>
<gene>
    <name evidence="1" type="ORF">B4U80_09122</name>
</gene>
<organism evidence="1 2">
    <name type="scientific">Leptotrombidium deliense</name>
    <dbReference type="NCBI Taxonomy" id="299467"/>
    <lineage>
        <taxon>Eukaryota</taxon>
        <taxon>Metazoa</taxon>
        <taxon>Ecdysozoa</taxon>
        <taxon>Arthropoda</taxon>
        <taxon>Chelicerata</taxon>
        <taxon>Arachnida</taxon>
        <taxon>Acari</taxon>
        <taxon>Acariformes</taxon>
        <taxon>Trombidiformes</taxon>
        <taxon>Prostigmata</taxon>
        <taxon>Anystina</taxon>
        <taxon>Parasitengona</taxon>
        <taxon>Trombiculoidea</taxon>
        <taxon>Trombiculidae</taxon>
        <taxon>Leptotrombidium</taxon>
    </lineage>
</organism>
<dbReference type="EMBL" id="NCKV01000248">
    <property type="protein sequence ID" value="RWS31178.1"/>
    <property type="molecule type" value="Genomic_DNA"/>
</dbReference>